<organism evidence="2 3">
    <name type="scientific">Paenibacillus illinoisensis</name>
    <dbReference type="NCBI Taxonomy" id="59845"/>
    <lineage>
        <taxon>Bacteria</taxon>
        <taxon>Bacillati</taxon>
        <taxon>Bacillota</taxon>
        <taxon>Bacilli</taxon>
        <taxon>Bacillales</taxon>
        <taxon>Paenibacillaceae</taxon>
        <taxon>Paenibacillus</taxon>
    </lineage>
</organism>
<keyword evidence="1" id="KW-0472">Membrane</keyword>
<feature type="transmembrane region" description="Helical" evidence="1">
    <location>
        <begin position="6"/>
        <end position="25"/>
    </location>
</feature>
<reference evidence="2 3" key="1">
    <citation type="submission" date="2018-01" db="EMBL/GenBank/DDBJ databases">
        <title>Genome sequence of the PGP bacterium Paenibacillus illinoisensis E3.</title>
        <authorList>
            <person name="Rolli E."/>
            <person name="Marasco R."/>
            <person name="Bessem C."/>
            <person name="Michoud G."/>
            <person name="Gaiarsa S."/>
            <person name="Borin S."/>
            <person name="Daffonchio D."/>
        </authorList>
    </citation>
    <scope>NUCLEOTIDE SEQUENCE [LARGE SCALE GENOMIC DNA]</scope>
    <source>
        <strain evidence="2 3">E3</strain>
    </source>
</reference>
<gene>
    <name evidence="2" type="ORF">PIL02S_00557</name>
</gene>
<dbReference type="AlphaFoldDB" id="A0A2W0CDX2"/>
<evidence type="ECO:0000313" key="3">
    <source>
        <dbReference type="Proteomes" id="UP000247459"/>
    </source>
</evidence>
<keyword evidence="1" id="KW-0812">Transmembrane</keyword>
<dbReference type="Proteomes" id="UP000247459">
    <property type="component" value="Unassembled WGS sequence"/>
</dbReference>
<protein>
    <submittedName>
        <fullName evidence="2">Uncharacterized protein</fullName>
    </submittedName>
</protein>
<accession>A0A2W0CDX2</accession>
<comment type="caution">
    <text evidence="2">The sequence shown here is derived from an EMBL/GenBank/DDBJ whole genome shotgun (WGS) entry which is preliminary data.</text>
</comment>
<keyword evidence="1" id="KW-1133">Transmembrane helix</keyword>
<proteinExistence type="predicted"/>
<dbReference type="OrthoDB" id="2082320at2"/>
<name>A0A2W0CDX2_9BACL</name>
<dbReference type="EMBL" id="PRLG01000003">
    <property type="protein sequence ID" value="PYY31010.1"/>
    <property type="molecule type" value="Genomic_DNA"/>
</dbReference>
<evidence type="ECO:0000313" key="2">
    <source>
        <dbReference type="EMBL" id="PYY31010.1"/>
    </source>
</evidence>
<sequence>MNGSAFSKIFASFLAIILLFIYPLYQSMERQDDRSQMVVQKSVTRFVDAVRTKGYVTPTMYRQFNEEIAATGNVFDTEMVHEHKLYIPVYRDPTNPSTFEGKYITDFSNFYTNEIMKVMFPDTTEPDQSETRRYHLEVGDFFTVTIKNKNRTPATHMQDMLLAGSTGDNTKIFVPYGGMVINEDD</sequence>
<evidence type="ECO:0000256" key="1">
    <source>
        <dbReference type="SAM" id="Phobius"/>
    </source>
</evidence>